<name>A0A0C1QDL1_9GAMM</name>
<dbReference type="InterPro" id="IPR006008">
    <property type="entry name" value="YciB"/>
</dbReference>
<feature type="transmembrane region" description="Helical" evidence="5">
    <location>
        <begin position="147"/>
        <end position="167"/>
    </location>
</feature>
<keyword evidence="5" id="KW-0997">Cell inner membrane</keyword>
<evidence type="ECO:0000256" key="1">
    <source>
        <dbReference type="ARBA" id="ARBA00022475"/>
    </source>
</evidence>
<evidence type="ECO:0000313" key="6">
    <source>
        <dbReference type="EMBL" id="KID58701.1"/>
    </source>
</evidence>
<dbReference type="OrthoDB" id="9788219at2"/>
<keyword evidence="1 5" id="KW-1003">Cell membrane</keyword>
<evidence type="ECO:0000256" key="3">
    <source>
        <dbReference type="ARBA" id="ARBA00022989"/>
    </source>
</evidence>
<dbReference type="RefSeq" id="WP_039607870.1">
    <property type="nucleotide sequence ID" value="NZ_JWIC01000003.1"/>
</dbReference>
<accession>A0A0C1QDL1</accession>
<comment type="subcellular location">
    <subcellularLocation>
        <location evidence="5">Cell inner membrane</location>
        <topology evidence="5">Multi-pass membrane protein</topology>
    </subcellularLocation>
</comment>
<feature type="transmembrane region" description="Helical" evidence="5">
    <location>
        <begin position="22"/>
        <end position="39"/>
    </location>
</feature>
<organism evidence="6 7">
    <name type="scientific">Pseudoalteromonas luteoviolacea</name>
    <dbReference type="NCBI Taxonomy" id="43657"/>
    <lineage>
        <taxon>Bacteria</taxon>
        <taxon>Pseudomonadati</taxon>
        <taxon>Pseudomonadota</taxon>
        <taxon>Gammaproteobacteria</taxon>
        <taxon>Alteromonadales</taxon>
        <taxon>Pseudoalteromonadaceae</taxon>
        <taxon>Pseudoalteromonas</taxon>
    </lineage>
</organism>
<sequence length="203" mass="23246">MAFIVEYLPLILFFLVYKFMDIFWATGVLIVASLIQMAWQYFKDGAISQRHWIFFAIALLLGGLTILFQDEQFIMWKATIIYAALGITLLVSHHVLGNNLTKKALLGILNSAMKQMHQTDKDDKKHSNQQKAEDLPIPDSLFVQLNVAWSVLFFIIAILNLIVAYTFSLDFWVNFKVFGLMAITFIAVMLTIAKVSKYLPEDE</sequence>
<dbReference type="Pfam" id="PF04279">
    <property type="entry name" value="IspA"/>
    <property type="match status" value="1"/>
</dbReference>
<evidence type="ECO:0000313" key="7">
    <source>
        <dbReference type="Proteomes" id="UP000031327"/>
    </source>
</evidence>
<comment type="caution">
    <text evidence="6">The sequence shown here is derived from an EMBL/GenBank/DDBJ whole genome shotgun (WGS) entry which is preliminary data.</text>
</comment>
<dbReference type="AlphaFoldDB" id="A0A0C1QDL1"/>
<comment type="similarity">
    <text evidence="5">Belongs to the YciB family.</text>
</comment>
<gene>
    <name evidence="5" type="primary">yciB</name>
    <name evidence="6" type="ORF">JF50_02205</name>
</gene>
<dbReference type="HAMAP" id="MF_00189">
    <property type="entry name" value="YciB"/>
    <property type="match status" value="1"/>
</dbReference>
<dbReference type="Proteomes" id="UP000031327">
    <property type="component" value="Unassembled WGS sequence"/>
</dbReference>
<evidence type="ECO:0000256" key="4">
    <source>
        <dbReference type="ARBA" id="ARBA00023136"/>
    </source>
</evidence>
<comment type="function">
    <text evidence="5">Plays a role in cell envelope biogenesis, maintenance of cell envelope integrity and membrane homeostasis.</text>
</comment>
<evidence type="ECO:0000256" key="2">
    <source>
        <dbReference type="ARBA" id="ARBA00022692"/>
    </source>
</evidence>
<proteinExistence type="inferred from homology"/>
<evidence type="ECO:0000256" key="5">
    <source>
        <dbReference type="HAMAP-Rule" id="MF_00189"/>
    </source>
</evidence>
<dbReference type="PANTHER" id="PTHR36917:SF1">
    <property type="entry name" value="INNER MEMBRANE-SPANNING PROTEIN YCIB"/>
    <property type="match status" value="1"/>
</dbReference>
<keyword evidence="2 5" id="KW-0812">Transmembrane</keyword>
<keyword evidence="4 5" id="KW-0472">Membrane</keyword>
<reference evidence="6 7" key="1">
    <citation type="submission" date="2014-12" db="EMBL/GenBank/DDBJ databases">
        <title>Draft Genome Sequence of Pseudoalteromonas luteoviolacea HI1.</title>
        <authorList>
            <person name="Asahina A.Y."/>
            <person name="Hadfield M.G."/>
        </authorList>
    </citation>
    <scope>NUCLEOTIDE SEQUENCE [LARGE SCALE GENOMIC DNA]</scope>
    <source>
        <strain evidence="6 7">HI1</strain>
    </source>
</reference>
<dbReference type="GO" id="GO:0005886">
    <property type="term" value="C:plasma membrane"/>
    <property type="evidence" value="ECO:0007669"/>
    <property type="project" value="UniProtKB-SubCell"/>
</dbReference>
<feature type="transmembrane region" description="Helical" evidence="5">
    <location>
        <begin position="51"/>
        <end position="68"/>
    </location>
</feature>
<feature type="transmembrane region" description="Helical" evidence="5">
    <location>
        <begin position="74"/>
        <end position="96"/>
    </location>
</feature>
<keyword evidence="3 5" id="KW-1133">Transmembrane helix</keyword>
<dbReference type="EMBL" id="JWIC01000003">
    <property type="protein sequence ID" value="KID58701.1"/>
    <property type="molecule type" value="Genomic_DNA"/>
</dbReference>
<protein>
    <recommendedName>
        <fullName evidence="5">Inner membrane-spanning protein YciB</fullName>
    </recommendedName>
</protein>
<dbReference type="PANTHER" id="PTHR36917">
    <property type="entry name" value="INTRACELLULAR SEPTATION PROTEIN A-RELATED"/>
    <property type="match status" value="1"/>
</dbReference>
<feature type="transmembrane region" description="Helical" evidence="5">
    <location>
        <begin position="173"/>
        <end position="193"/>
    </location>
</feature>